<dbReference type="RefSeq" id="WP_124330910.1">
    <property type="nucleotide sequence ID" value="NZ_BEXT01000001.1"/>
</dbReference>
<dbReference type="PANTHER" id="PTHR43861">
    <property type="entry name" value="TRANS-ACONITATE 2-METHYLTRANSFERASE-RELATED"/>
    <property type="match status" value="1"/>
</dbReference>
<dbReference type="AlphaFoldDB" id="A0A401G3V6"/>
<gene>
    <name evidence="2" type="ORF">DENIS_4882</name>
</gene>
<protein>
    <submittedName>
        <fullName evidence="2">Class I SAM-dependent methyltransferase</fullName>
    </submittedName>
</protein>
<evidence type="ECO:0000256" key="1">
    <source>
        <dbReference type="ARBA" id="ARBA00022679"/>
    </source>
</evidence>
<keyword evidence="3" id="KW-1185">Reference proteome</keyword>
<dbReference type="PANTHER" id="PTHR43861:SF3">
    <property type="entry name" value="PUTATIVE (AFU_ORTHOLOGUE AFUA_2G14390)-RELATED"/>
    <property type="match status" value="1"/>
</dbReference>
<evidence type="ECO:0000313" key="3">
    <source>
        <dbReference type="Proteomes" id="UP000288096"/>
    </source>
</evidence>
<reference evidence="3" key="1">
    <citation type="submission" date="2017-11" db="EMBL/GenBank/DDBJ databases">
        <authorList>
            <person name="Watanabe M."/>
            <person name="Kojima H."/>
        </authorList>
    </citation>
    <scope>NUCLEOTIDE SEQUENCE [LARGE SCALE GENOMIC DNA]</scope>
    <source>
        <strain evidence="3">Tokyo 01</strain>
    </source>
</reference>
<dbReference type="CDD" id="cd02440">
    <property type="entry name" value="AdoMet_MTases"/>
    <property type="match status" value="1"/>
</dbReference>
<name>A0A401G3V6_9BACT</name>
<dbReference type="OrthoDB" id="9804312at2"/>
<reference evidence="3" key="2">
    <citation type="submission" date="2019-01" db="EMBL/GenBank/DDBJ databases">
        <title>Genome sequence of Desulfonema ishimotonii strain Tokyo 01.</title>
        <authorList>
            <person name="Fukui M."/>
        </authorList>
    </citation>
    <scope>NUCLEOTIDE SEQUENCE [LARGE SCALE GENOMIC DNA]</scope>
    <source>
        <strain evidence="3">Tokyo 01</strain>
    </source>
</reference>
<comment type="caution">
    <text evidence="2">The sequence shown here is derived from an EMBL/GenBank/DDBJ whole genome shotgun (WGS) entry which is preliminary data.</text>
</comment>
<dbReference type="InterPro" id="IPR029063">
    <property type="entry name" value="SAM-dependent_MTases_sf"/>
</dbReference>
<dbReference type="Gene3D" id="3.40.50.150">
    <property type="entry name" value="Vaccinia Virus protein VP39"/>
    <property type="match status" value="1"/>
</dbReference>
<dbReference type="GO" id="GO:0008168">
    <property type="term" value="F:methyltransferase activity"/>
    <property type="evidence" value="ECO:0007669"/>
    <property type="project" value="UniProtKB-KW"/>
</dbReference>
<dbReference type="Proteomes" id="UP000288096">
    <property type="component" value="Unassembled WGS sequence"/>
</dbReference>
<keyword evidence="2" id="KW-0489">Methyltransferase</keyword>
<evidence type="ECO:0000313" key="2">
    <source>
        <dbReference type="EMBL" id="GBC63883.1"/>
    </source>
</evidence>
<proteinExistence type="predicted"/>
<organism evidence="2 3">
    <name type="scientific">Desulfonema ishimotonii</name>
    <dbReference type="NCBI Taxonomy" id="45657"/>
    <lineage>
        <taxon>Bacteria</taxon>
        <taxon>Pseudomonadati</taxon>
        <taxon>Thermodesulfobacteriota</taxon>
        <taxon>Desulfobacteria</taxon>
        <taxon>Desulfobacterales</taxon>
        <taxon>Desulfococcaceae</taxon>
        <taxon>Desulfonema</taxon>
    </lineage>
</organism>
<dbReference type="EMBL" id="BEXT01000001">
    <property type="protein sequence ID" value="GBC63883.1"/>
    <property type="molecule type" value="Genomic_DNA"/>
</dbReference>
<keyword evidence="1 2" id="KW-0808">Transferase</keyword>
<dbReference type="Pfam" id="PF13489">
    <property type="entry name" value="Methyltransf_23"/>
    <property type="match status" value="1"/>
</dbReference>
<dbReference type="SUPFAM" id="SSF53335">
    <property type="entry name" value="S-adenosyl-L-methionine-dependent methyltransferases"/>
    <property type="match status" value="1"/>
</dbReference>
<dbReference type="GO" id="GO:0032259">
    <property type="term" value="P:methylation"/>
    <property type="evidence" value="ECO:0007669"/>
    <property type="project" value="UniProtKB-KW"/>
</dbReference>
<accession>A0A401G3V6</accession>
<sequence>MGSDFYSEHAARLAAQYEGLAPEKIHAGWRRFIPPPKAVILDVGAGSGRDAVWLAGMGHEVFAAEPADGLRAEGMRRHPQSPVRWISDELPELARVRRIKAGFDLILLSAVWMHLPQPARCPALETLAGLLNPGGHVVIILRCGASPDAREMYPVSAPELGRMAVCVGLETVLAARPEPDGFNRAGVSWETVVLGNR</sequence>